<proteinExistence type="inferred from homology"/>
<dbReference type="PIRSF" id="PIRSF003230">
    <property type="entry name" value="YbgC"/>
    <property type="match status" value="1"/>
</dbReference>
<dbReference type="InterPro" id="IPR006684">
    <property type="entry name" value="YbgC/YbaW"/>
</dbReference>
<evidence type="ECO:0000259" key="3">
    <source>
        <dbReference type="Pfam" id="PF03061"/>
    </source>
</evidence>
<dbReference type="CDD" id="cd00586">
    <property type="entry name" value="4HBT"/>
    <property type="match status" value="1"/>
</dbReference>
<dbReference type="InterPro" id="IPR029069">
    <property type="entry name" value="HotDog_dom_sf"/>
</dbReference>
<dbReference type="Proteomes" id="UP000318138">
    <property type="component" value="Chromosome"/>
</dbReference>
<name>A0A859FEI1_9BACI</name>
<feature type="domain" description="Thioesterase" evidence="3">
    <location>
        <begin position="17"/>
        <end position="101"/>
    </location>
</feature>
<dbReference type="KEGG" id="psua:FLK61_31995"/>
<dbReference type="InterPro" id="IPR050563">
    <property type="entry name" value="4-hydroxybenzoyl-CoA_TE"/>
</dbReference>
<gene>
    <name evidence="4" type="ORF">FLK61_31995</name>
</gene>
<keyword evidence="2" id="KW-0378">Hydrolase</keyword>
<dbReference type="PANTHER" id="PTHR31793:SF27">
    <property type="entry name" value="NOVEL THIOESTERASE SUPERFAMILY DOMAIN AND SAPOSIN A-TYPE DOMAIN CONTAINING PROTEIN (0610012H03RIK)"/>
    <property type="match status" value="1"/>
</dbReference>
<dbReference type="EMBL" id="CP041372">
    <property type="protein sequence ID" value="QKS71331.1"/>
    <property type="molecule type" value="Genomic_DNA"/>
</dbReference>
<evidence type="ECO:0000313" key="4">
    <source>
        <dbReference type="EMBL" id="QKS71331.1"/>
    </source>
</evidence>
<evidence type="ECO:0000256" key="1">
    <source>
        <dbReference type="ARBA" id="ARBA00005953"/>
    </source>
</evidence>
<dbReference type="PANTHER" id="PTHR31793">
    <property type="entry name" value="4-HYDROXYBENZOYL-COA THIOESTERASE FAMILY MEMBER"/>
    <property type="match status" value="1"/>
</dbReference>
<dbReference type="Gene3D" id="3.10.129.10">
    <property type="entry name" value="Hotdog Thioesterase"/>
    <property type="match status" value="1"/>
</dbReference>
<sequence length="138" mass="15621">MIVETTADVRYAETDQMGVVYHANYLVWCEIGRTALLDALGYRYADLEKEEILSPVTSLEMNYKHPAKYGETVTIKTRVEAYTGVRVTYSYEIVNEKGDSCLEGTSTHALVKKGSFKPVSMKRVNLEMHEAYLRAIGK</sequence>
<evidence type="ECO:0000313" key="5">
    <source>
        <dbReference type="Proteomes" id="UP000318138"/>
    </source>
</evidence>
<dbReference type="Pfam" id="PF03061">
    <property type="entry name" value="4HBT"/>
    <property type="match status" value="1"/>
</dbReference>
<organism evidence="4 5">
    <name type="scientific">Paenalkalicoccus suaedae</name>
    <dbReference type="NCBI Taxonomy" id="2592382"/>
    <lineage>
        <taxon>Bacteria</taxon>
        <taxon>Bacillati</taxon>
        <taxon>Bacillota</taxon>
        <taxon>Bacilli</taxon>
        <taxon>Bacillales</taxon>
        <taxon>Bacillaceae</taxon>
        <taxon>Paenalkalicoccus</taxon>
    </lineage>
</organism>
<keyword evidence="5" id="KW-1185">Reference proteome</keyword>
<accession>A0A859FEI1</accession>
<protein>
    <submittedName>
        <fullName evidence="4">Acyl-CoA thioesterase</fullName>
    </submittedName>
</protein>
<comment type="similarity">
    <text evidence="1">Belongs to the 4-hydroxybenzoyl-CoA thioesterase family.</text>
</comment>
<dbReference type="NCBIfam" id="TIGR00051">
    <property type="entry name" value="YbgC/FadM family acyl-CoA thioesterase"/>
    <property type="match status" value="1"/>
</dbReference>
<dbReference type="SUPFAM" id="SSF54637">
    <property type="entry name" value="Thioesterase/thiol ester dehydrase-isomerase"/>
    <property type="match status" value="1"/>
</dbReference>
<evidence type="ECO:0000256" key="2">
    <source>
        <dbReference type="ARBA" id="ARBA00022801"/>
    </source>
</evidence>
<dbReference type="AlphaFoldDB" id="A0A859FEI1"/>
<dbReference type="InterPro" id="IPR006683">
    <property type="entry name" value="Thioestr_dom"/>
</dbReference>
<reference evidence="5" key="1">
    <citation type="submission" date="2019-07" db="EMBL/GenBank/DDBJ databases">
        <title>Bacillus alkalisoli sp. nov. isolated from saline soil.</title>
        <authorList>
            <person name="Sun J.-Q."/>
            <person name="Xu L."/>
        </authorList>
    </citation>
    <scope>NUCLEOTIDE SEQUENCE [LARGE SCALE GENOMIC DNA]</scope>
    <source>
        <strain evidence="5">M4U3P1</strain>
    </source>
</reference>
<dbReference type="GO" id="GO:0047617">
    <property type="term" value="F:fatty acyl-CoA hydrolase activity"/>
    <property type="evidence" value="ECO:0007669"/>
    <property type="project" value="TreeGrafter"/>
</dbReference>